<keyword evidence="2" id="KW-1185">Reference proteome</keyword>
<dbReference type="GeneID" id="93733857"/>
<geneLocation type="plasmid" evidence="1 2">
    <name>pSCL4</name>
</geneLocation>
<dbReference type="Proteomes" id="UP000002357">
    <property type="component" value="Plasmid pSCL4"/>
</dbReference>
<proteinExistence type="predicted"/>
<organism evidence="1 2">
    <name type="scientific">Streptomyces clavuligerus</name>
    <dbReference type="NCBI Taxonomy" id="1901"/>
    <lineage>
        <taxon>Bacteria</taxon>
        <taxon>Bacillati</taxon>
        <taxon>Actinomycetota</taxon>
        <taxon>Actinomycetes</taxon>
        <taxon>Kitasatosporales</taxon>
        <taxon>Streptomycetaceae</taxon>
        <taxon>Streptomyces</taxon>
    </lineage>
</organism>
<dbReference type="AlphaFoldDB" id="B5GN85"/>
<evidence type="ECO:0000313" key="1">
    <source>
        <dbReference type="EMBL" id="EFG04230.2"/>
    </source>
</evidence>
<evidence type="ECO:0000313" key="2">
    <source>
        <dbReference type="Proteomes" id="UP000002357"/>
    </source>
</evidence>
<name>B5GN85_STRCL</name>
<dbReference type="EMBL" id="CM000914">
    <property type="protein sequence ID" value="EFG04230.2"/>
    <property type="molecule type" value="Genomic_DNA"/>
</dbReference>
<accession>B5GN85</accession>
<dbReference type="eggNOG" id="ENOG5032EVK">
    <property type="taxonomic scope" value="Bacteria"/>
</dbReference>
<dbReference type="RefSeq" id="WP_003953204.1">
    <property type="nucleotide sequence ID" value="NZ_CM000914.1"/>
</dbReference>
<sequence length="119" mass="12471">MSSGSNYYFGNTVNMHGGENNTGMVNHQSGPVGTQAASPALEEAIRELLTLLRELRANVPPLSAHSIDEALPALTADPAIEPQERHRALMAITGVAATAGMLGVPVLETVRLIMELLGG</sequence>
<dbReference type="OrthoDB" id="4225947at2"/>
<dbReference type="KEGG" id="sclf:BB341_27940"/>
<keyword evidence="1" id="KW-0614">Plasmid</keyword>
<protein>
    <submittedName>
        <fullName evidence="1">Uncharacterized protein</fullName>
    </submittedName>
</protein>
<gene>
    <name evidence="1" type="ORF">SCLAV_p0743</name>
</gene>
<reference evidence="1 2" key="1">
    <citation type="journal article" date="2010" name="Genome Biol. Evol.">
        <title>The sequence of a 1.8-mb bacterial linear plasmid reveals a rich evolutionary reservoir of secondary metabolic pathways.</title>
        <authorList>
            <person name="Medema M.H."/>
            <person name="Trefzer A."/>
            <person name="Kovalchuk A."/>
            <person name="van den Berg M."/>
            <person name="Mueller U."/>
            <person name="Heijne W."/>
            <person name="Wu L."/>
            <person name="Alam M.T."/>
            <person name="Ronning C.M."/>
            <person name="Nierman W.C."/>
            <person name="Bovenberg R.A.L."/>
            <person name="Breitling R."/>
            <person name="Takano E."/>
        </authorList>
    </citation>
    <scope>NUCLEOTIDE SEQUENCE [LARGE SCALE GENOMIC DNA]</scope>
    <source>
        <strain evidence="2">ATCC 27064 / DSM 738 / JCM 4710 / NBRC 13307 / NCIMB 12785 / NRRL 3585 / VKM Ac-602</strain>
        <plasmid evidence="1">pSCL4</plasmid>
    </source>
</reference>